<feature type="repeat" description="ANK" evidence="7">
    <location>
        <begin position="153"/>
        <end position="175"/>
    </location>
</feature>
<dbReference type="PROSITE" id="PS50088">
    <property type="entry name" value="ANK_REPEAT"/>
    <property type="match status" value="4"/>
</dbReference>
<feature type="domain" description="PGG" evidence="10">
    <location>
        <begin position="505"/>
        <end position="614"/>
    </location>
</feature>
<dbReference type="OrthoDB" id="598775at2759"/>
<dbReference type="Proteomes" id="UP001652660">
    <property type="component" value="Chromosome 5c"/>
</dbReference>
<accession>A0A6P6SCC5</accession>
<organism evidence="11 12">
    <name type="scientific">Coffea arabica</name>
    <name type="common">Arabian coffee</name>
    <dbReference type="NCBI Taxonomy" id="13443"/>
    <lineage>
        <taxon>Eukaryota</taxon>
        <taxon>Viridiplantae</taxon>
        <taxon>Streptophyta</taxon>
        <taxon>Embryophyta</taxon>
        <taxon>Tracheophyta</taxon>
        <taxon>Spermatophyta</taxon>
        <taxon>Magnoliopsida</taxon>
        <taxon>eudicotyledons</taxon>
        <taxon>Gunneridae</taxon>
        <taxon>Pentapetalae</taxon>
        <taxon>asterids</taxon>
        <taxon>lamiids</taxon>
        <taxon>Gentianales</taxon>
        <taxon>Rubiaceae</taxon>
        <taxon>Ixoroideae</taxon>
        <taxon>Gardenieae complex</taxon>
        <taxon>Bertiereae - Coffeeae clade</taxon>
        <taxon>Coffeeae</taxon>
        <taxon>Coffea</taxon>
    </lineage>
</organism>
<feature type="transmembrane region" description="Helical" evidence="9">
    <location>
        <begin position="625"/>
        <end position="645"/>
    </location>
</feature>
<feature type="transmembrane region" description="Helical" evidence="9">
    <location>
        <begin position="510"/>
        <end position="535"/>
    </location>
</feature>
<dbReference type="AlphaFoldDB" id="A0A6P6SCC5"/>
<dbReference type="SMART" id="SM00248">
    <property type="entry name" value="ANK"/>
    <property type="match status" value="9"/>
</dbReference>
<name>A0A6P6SCC5_COFAR</name>
<evidence type="ECO:0000313" key="12">
    <source>
        <dbReference type="RefSeq" id="XP_027063833.1"/>
    </source>
</evidence>
<reference evidence="11" key="1">
    <citation type="journal article" date="2025" name="Foods">
        <title>Unveiling the Microbial Signatures of Arabica Coffee Cherries: Insights into Ripeness Specific Diversity, Functional Traits, and Implications for Quality and Safety.</title>
        <authorList>
            <consortium name="RefSeq"/>
            <person name="Tenea G.N."/>
            <person name="Cifuentes V."/>
            <person name="Reyes P."/>
            <person name="Cevallos-Vallejos M."/>
        </authorList>
    </citation>
    <scope>NUCLEOTIDE SEQUENCE [LARGE SCALE GENOMIC DNA]</scope>
</reference>
<dbReference type="PANTHER" id="PTHR24186:SF46">
    <property type="entry name" value="PROTEIN ACCELERATED CELL DEATH 6-LIKE"/>
    <property type="match status" value="1"/>
</dbReference>
<feature type="compositionally biased region" description="Basic and acidic residues" evidence="8">
    <location>
        <begin position="15"/>
        <end position="37"/>
    </location>
</feature>
<feature type="repeat" description="ANK" evidence="7">
    <location>
        <begin position="379"/>
        <end position="411"/>
    </location>
</feature>
<feature type="transmembrane region" description="Helical" evidence="9">
    <location>
        <begin position="591"/>
        <end position="613"/>
    </location>
</feature>
<evidence type="ECO:0000256" key="4">
    <source>
        <dbReference type="ARBA" id="ARBA00022989"/>
    </source>
</evidence>
<keyword evidence="5 7" id="KW-0040">ANK repeat</keyword>
<feature type="transmembrane region" description="Helical" evidence="9">
    <location>
        <begin position="555"/>
        <end position="579"/>
    </location>
</feature>
<protein>
    <submittedName>
        <fullName evidence="12">Protein ACCELERATED CELL DEATH 6-like</fullName>
    </submittedName>
</protein>
<evidence type="ECO:0000256" key="1">
    <source>
        <dbReference type="ARBA" id="ARBA00004141"/>
    </source>
</evidence>
<dbReference type="Gene3D" id="1.25.40.20">
    <property type="entry name" value="Ankyrin repeat-containing domain"/>
    <property type="match status" value="3"/>
</dbReference>
<feature type="region of interest" description="Disordered" evidence="8">
    <location>
        <begin position="12"/>
        <end position="64"/>
    </location>
</feature>
<keyword evidence="4 9" id="KW-1133">Transmembrane helix</keyword>
<dbReference type="InterPro" id="IPR002110">
    <property type="entry name" value="Ankyrin_rpt"/>
</dbReference>
<evidence type="ECO:0000256" key="9">
    <source>
        <dbReference type="SAM" id="Phobius"/>
    </source>
</evidence>
<evidence type="ECO:0000259" key="10">
    <source>
        <dbReference type="Pfam" id="PF13962"/>
    </source>
</evidence>
<feature type="repeat" description="ANK" evidence="7">
    <location>
        <begin position="311"/>
        <end position="334"/>
    </location>
</feature>
<keyword evidence="11" id="KW-1185">Reference proteome</keyword>
<dbReference type="Pfam" id="PF13962">
    <property type="entry name" value="PGG"/>
    <property type="match status" value="1"/>
</dbReference>
<dbReference type="InterPro" id="IPR036770">
    <property type="entry name" value="Ankyrin_rpt-contain_sf"/>
</dbReference>
<dbReference type="InterPro" id="IPR026961">
    <property type="entry name" value="PGG_dom"/>
</dbReference>
<keyword evidence="2 9" id="KW-0812">Transmembrane</keyword>
<gene>
    <name evidence="12" type="primary">LOC113690207</name>
</gene>
<feature type="repeat" description="ANK" evidence="7">
    <location>
        <begin position="415"/>
        <end position="448"/>
    </location>
</feature>
<evidence type="ECO:0000256" key="2">
    <source>
        <dbReference type="ARBA" id="ARBA00022692"/>
    </source>
</evidence>
<evidence type="ECO:0000313" key="11">
    <source>
        <dbReference type="Proteomes" id="UP001652660"/>
    </source>
</evidence>
<evidence type="ECO:0000256" key="6">
    <source>
        <dbReference type="ARBA" id="ARBA00023136"/>
    </source>
</evidence>
<dbReference type="GO" id="GO:0005886">
    <property type="term" value="C:plasma membrane"/>
    <property type="evidence" value="ECO:0007669"/>
    <property type="project" value="TreeGrafter"/>
</dbReference>
<keyword evidence="3" id="KW-0677">Repeat</keyword>
<evidence type="ECO:0000256" key="8">
    <source>
        <dbReference type="SAM" id="MobiDB-lite"/>
    </source>
</evidence>
<dbReference type="SUPFAM" id="SSF48403">
    <property type="entry name" value="Ankyrin repeat"/>
    <property type="match status" value="1"/>
</dbReference>
<sequence length="675" mass="74824">MVCGDVELDVEELEERNKRQEELRWQEESDRRIEKLKKGSTSDIEPVSGLKTGPSTSNSGQRIHPGIDIEDHETNIQMDLTLYKAAKQPLAPHFLDVLERVANEKGLSLSAVFDQVSPIGSTYLHVAAGFNNAATARLIAYHCPPLITKKNFNGDTPLHLTARAGYISISAELLDLWKDAIHLPSAEGGDERQTEQENLLLRLGNERGNTALHEALLNSHDQIARNFIKADPEVAFYLNNDQESPLYLAAKAGSKECVSFVFSFPEALGKMIEQVKVGKSPVHAAISSRNKDALDLMLQKAPEFIHLVDEEGRSPVHYAASMGYLEEVQLILDKFPHSANGRDRNGLLPIHWASINGHVSIIKEMLLHSPDPGELLDQNGYSILHFAAKRGKHKVVSYMLKHPAYEGLINMTDKQGNTPLHLAAMHWHPKTVTALTWDSRVNLTVVNNRGMTALDAARDRMDSASSFQQRLTWAALRGVPRARPRKLLNVDGQTAVPMKQMKPHNYKDRVNTLLLVSTLVATVTFAAGFTVPGGYNNSDPYQGMATMLGLKKFHVFIFCDTIAMFTSIIVAVSLIWAQLGDLNLVLGALRLAFPLIGVALAMMSLAFMAGISVVVSKLRWLDNAILIMGSIFLVILVVLFSPLCFSLGSKYRLLRKIFYYPFLVLIWVTNADPGT</sequence>
<proteinExistence type="predicted"/>
<dbReference type="RefSeq" id="XP_027063833.1">
    <property type="nucleotide sequence ID" value="XM_027208032.2"/>
</dbReference>
<dbReference type="PROSITE" id="PS50297">
    <property type="entry name" value="ANK_REP_REGION"/>
    <property type="match status" value="3"/>
</dbReference>
<evidence type="ECO:0000256" key="3">
    <source>
        <dbReference type="ARBA" id="ARBA00022737"/>
    </source>
</evidence>
<keyword evidence="6 9" id="KW-0472">Membrane</keyword>
<comment type="subcellular location">
    <subcellularLocation>
        <location evidence="1">Membrane</location>
        <topology evidence="1">Multi-pass membrane protein</topology>
    </subcellularLocation>
</comment>
<evidence type="ECO:0000256" key="5">
    <source>
        <dbReference type="ARBA" id="ARBA00023043"/>
    </source>
</evidence>
<evidence type="ECO:0000256" key="7">
    <source>
        <dbReference type="PROSITE-ProRule" id="PRU00023"/>
    </source>
</evidence>
<reference evidence="12" key="2">
    <citation type="submission" date="2025-08" db="UniProtKB">
        <authorList>
            <consortium name="RefSeq"/>
        </authorList>
    </citation>
    <scope>IDENTIFICATION</scope>
    <source>
        <tissue evidence="12">Leaves</tissue>
    </source>
</reference>
<dbReference type="GeneID" id="113690207"/>
<dbReference type="Pfam" id="PF12796">
    <property type="entry name" value="Ank_2"/>
    <property type="match status" value="3"/>
</dbReference>
<dbReference type="PANTHER" id="PTHR24186">
    <property type="entry name" value="PROTEIN PHOSPHATASE 1 REGULATORY SUBUNIT"/>
    <property type="match status" value="1"/>
</dbReference>